<evidence type="ECO:0000313" key="1">
    <source>
        <dbReference type="EMBL" id="CAH0048805.1"/>
    </source>
</evidence>
<organism evidence="1 2">
    <name type="scientific">Clonostachys solani</name>
    <dbReference type="NCBI Taxonomy" id="160281"/>
    <lineage>
        <taxon>Eukaryota</taxon>
        <taxon>Fungi</taxon>
        <taxon>Dikarya</taxon>
        <taxon>Ascomycota</taxon>
        <taxon>Pezizomycotina</taxon>
        <taxon>Sordariomycetes</taxon>
        <taxon>Hypocreomycetidae</taxon>
        <taxon>Hypocreales</taxon>
        <taxon>Bionectriaceae</taxon>
        <taxon>Clonostachys</taxon>
    </lineage>
</organism>
<dbReference type="AlphaFoldDB" id="A0A9P0EIH8"/>
<accession>A0A9P0EIH8</accession>
<protein>
    <submittedName>
        <fullName evidence="1">Uncharacterized protein</fullName>
    </submittedName>
</protein>
<comment type="caution">
    <text evidence="1">The sequence shown here is derived from an EMBL/GenBank/DDBJ whole genome shotgun (WGS) entry which is preliminary data.</text>
</comment>
<gene>
    <name evidence="1" type="ORF">CSOL1703_00000752</name>
</gene>
<evidence type="ECO:0000313" key="2">
    <source>
        <dbReference type="Proteomes" id="UP000775872"/>
    </source>
</evidence>
<dbReference type="Proteomes" id="UP000775872">
    <property type="component" value="Unassembled WGS sequence"/>
</dbReference>
<sequence length="90" mass="9692">MLDISLPTPGRAGKTVVSNTAWQRGGFMLNILRVPFLGSECGPSEGKGPRSIEQRDCGDGRRFDDLIKAARPQAMCSNIPAQIAHISIDP</sequence>
<proteinExistence type="predicted"/>
<reference evidence="2" key="1">
    <citation type="submission" date="2019-06" db="EMBL/GenBank/DDBJ databases">
        <authorList>
            <person name="Broberg M."/>
        </authorList>
    </citation>
    <scope>NUCLEOTIDE SEQUENCE [LARGE SCALE GENOMIC DNA]</scope>
</reference>
<dbReference type="OrthoDB" id="10443969at2759"/>
<keyword evidence="2" id="KW-1185">Reference proteome</keyword>
<name>A0A9P0EIH8_9HYPO</name>
<reference evidence="1 2" key="2">
    <citation type="submission" date="2021-10" db="EMBL/GenBank/DDBJ databases">
        <authorList>
            <person name="Piombo E."/>
        </authorList>
    </citation>
    <scope>NUCLEOTIDE SEQUENCE [LARGE SCALE GENOMIC DNA]</scope>
</reference>
<dbReference type="EMBL" id="CABFOC020000035">
    <property type="protein sequence ID" value="CAH0048805.1"/>
    <property type="molecule type" value="Genomic_DNA"/>
</dbReference>